<dbReference type="RefSeq" id="WP_175541546.1">
    <property type="nucleotide sequence ID" value="NZ_FOLM01000016.1"/>
</dbReference>
<proteinExistence type="inferred from homology"/>
<dbReference type="PANTHER" id="PTHR43884:SF12">
    <property type="entry name" value="ISOVALERYL-COA DEHYDROGENASE, MITOCHONDRIAL-RELATED"/>
    <property type="match status" value="1"/>
</dbReference>
<dbReference type="InterPro" id="IPR009075">
    <property type="entry name" value="AcylCo_DH/oxidase_C"/>
</dbReference>
<dbReference type="InterPro" id="IPR036250">
    <property type="entry name" value="AcylCo_DH-like_C"/>
</dbReference>
<dbReference type="Gene3D" id="1.10.540.10">
    <property type="entry name" value="Acyl-CoA dehydrogenase/oxidase, N-terminal domain"/>
    <property type="match status" value="1"/>
</dbReference>
<dbReference type="InterPro" id="IPR046373">
    <property type="entry name" value="Acyl-CoA_Oxase/DH_mid-dom_sf"/>
</dbReference>
<keyword evidence="4 5" id="KW-0274">FAD</keyword>
<evidence type="ECO:0000256" key="5">
    <source>
        <dbReference type="RuleBase" id="RU362125"/>
    </source>
</evidence>
<keyword evidence="5" id="KW-0560">Oxidoreductase</keyword>
<dbReference type="Proteomes" id="UP000199207">
    <property type="component" value="Unassembled WGS sequence"/>
</dbReference>
<dbReference type="EMBL" id="FOLM01000016">
    <property type="protein sequence ID" value="SFD46469.1"/>
    <property type="molecule type" value="Genomic_DNA"/>
</dbReference>
<sequence>MSQSPSPAFPQDPPPEALSAPTDRFLAGIAELARTRFDCQTYPLQQLPADDWARLVRAGVLLPALPKEFGGRDSHAEMCRVVEILAEWNLPIAMYTKIITAVALRPIALRADERARREVLPQFAGQSPMICGFAATEPGCGSGMSAMTTVFTETADGYHLRGRKHWQGFSGTAHWWLVAARSADDGPRRYGYFILRRDEGFRTVRRYDALGMKALDYGLNEIDAVIPRHRRIDAEEGNLSAMVEMLMPPRAMMSALAAGFLRRISREAHAYAERRRIGPAPQSAIRFVRYRLKSIETSALICEALSHHLRTEMDLKADMTEFFPAALAMKTVATERMVGSAHHYQQLVGGEGYRTGSGTNIAGQAFLDTRVFTIFDGTNDLLSQQLAEYCLARCDGRPLSGYLAAHPDFAAAVAAHRLDLRFLDGTLRQEHLVLAGRAIAYLFAIARVMRWAAEEPAGSRPGRARPAIAFLKSDIDGVRREFELLAAGVLDDPPDGGPAGPEADTGEAVPLLSRSIPRPAVPAH</sequence>
<evidence type="ECO:0000313" key="10">
    <source>
        <dbReference type="EMBL" id="SFD46469.1"/>
    </source>
</evidence>
<evidence type="ECO:0000259" key="8">
    <source>
        <dbReference type="Pfam" id="PF02770"/>
    </source>
</evidence>
<keyword evidence="3 5" id="KW-0285">Flavoprotein</keyword>
<organism evidence="10 11">
    <name type="scientific">Streptomyces aidingensis</name>
    <dbReference type="NCBI Taxonomy" id="910347"/>
    <lineage>
        <taxon>Bacteria</taxon>
        <taxon>Bacillati</taxon>
        <taxon>Actinomycetota</taxon>
        <taxon>Actinomycetes</taxon>
        <taxon>Kitasatosporales</taxon>
        <taxon>Streptomycetaceae</taxon>
        <taxon>Streptomyces</taxon>
    </lineage>
</organism>
<keyword evidence="11" id="KW-1185">Reference proteome</keyword>
<dbReference type="InterPro" id="IPR013786">
    <property type="entry name" value="AcylCoA_DH/ox_N"/>
</dbReference>
<dbReference type="AlphaFoldDB" id="A0A1I1SJ09"/>
<accession>A0A1I1SJ09</accession>
<evidence type="ECO:0000256" key="3">
    <source>
        <dbReference type="ARBA" id="ARBA00022630"/>
    </source>
</evidence>
<dbReference type="GO" id="GO:0033539">
    <property type="term" value="P:fatty acid beta-oxidation using acyl-CoA dehydrogenase"/>
    <property type="evidence" value="ECO:0007669"/>
    <property type="project" value="TreeGrafter"/>
</dbReference>
<dbReference type="GO" id="GO:0003995">
    <property type="term" value="F:acyl-CoA dehydrogenase activity"/>
    <property type="evidence" value="ECO:0007669"/>
    <property type="project" value="TreeGrafter"/>
</dbReference>
<reference evidence="10 11" key="1">
    <citation type="submission" date="2016-10" db="EMBL/GenBank/DDBJ databases">
        <authorList>
            <person name="de Groot N.N."/>
        </authorList>
    </citation>
    <scope>NUCLEOTIDE SEQUENCE [LARGE SCALE GENOMIC DNA]</scope>
    <source>
        <strain evidence="10 11">CGMCC 4.5739</strain>
    </source>
</reference>
<dbReference type="GO" id="GO:0050660">
    <property type="term" value="F:flavin adenine dinucleotide binding"/>
    <property type="evidence" value="ECO:0007669"/>
    <property type="project" value="InterPro"/>
</dbReference>
<dbReference type="InterPro" id="IPR006091">
    <property type="entry name" value="Acyl-CoA_Oxase/DH_mid-dom"/>
</dbReference>
<feature type="domain" description="Acyl-CoA dehydrogenase/oxidase N-terminal" evidence="9">
    <location>
        <begin position="46"/>
        <end position="124"/>
    </location>
</feature>
<feature type="region of interest" description="Disordered" evidence="6">
    <location>
        <begin position="489"/>
        <end position="524"/>
    </location>
</feature>
<evidence type="ECO:0000256" key="4">
    <source>
        <dbReference type="ARBA" id="ARBA00022827"/>
    </source>
</evidence>
<evidence type="ECO:0000256" key="6">
    <source>
        <dbReference type="SAM" id="MobiDB-lite"/>
    </source>
</evidence>
<dbReference type="Gene3D" id="2.40.110.10">
    <property type="entry name" value="Butyryl-CoA Dehydrogenase, subunit A, domain 2"/>
    <property type="match status" value="1"/>
</dbReference>
<dbReference type="InterPro" id="IPR009100">
    <property type="entry name" value="AcylCoA_DH/oxidase_NM_dom_sf"/>
</dbReference>
<evidence type="ECO:0000259" key="7">
    <source>
        <dbReference type="Pfam" id="PF00441"/>
    </source>
</evidence>
<comment type="similarity">
    <text evidence="2 5">Belongs to the acyl-CoA dehydrogenase family.</text>
</comment>
<evidence type="ECO:0000256" key="1">
    <source>
        <dbReference type="ARBA" id="ARBA00001974"/>
    </source>
</evidence>
<dbReference type="STRING" id="910347.SAMN05421773_11654"/>
<evidence type="ECO:0000313" key="11">
    <source>
        <dbReference type="Proteomes" id="UP000199207"/>
    </source>
</evidence>
<dbReference type="PANTHER" id="PTHR43884">
    <property type="entry name" value="ACYL-COA DEHYDROGENASE"/>
    <property type="match status" value="1"/>
</dbReference>
<dbReference type="Pfam" id="PF02771">
    <property type="entry name" value="Acyl-CoA_dh_N"/>
    <property type="match status" value="1"/>
</dbReference>
<feature type="domain" description="Acyl-CoA oxidase/dehydrogenase middle" evidence="8">
    <location>
        <begin position="132"/>
        <end position="218"/>
    </location>
</feature>
<dbReference type="InterPro" id="IPR037069">
    <property type="entry name" value="AcylCoA_DH/ox_N_sf"/>
</dbReference>
<feature type="domain" description="Acyl-CoA dehydrogenase/oxidase C-terminal" evidence="7">
    <location>
        <begin position="241"/>
        <end position="388"/>
    </location>
</feature>
<dbReference type="Pfam" id="PF02770">
    <property type="entry name" value="Acyl-CoA_dh_M"/>
    <property type="match status" value="1"/>
</dbReference>
<gene>
    <name evidence="10" type="ORF">SAMN05421773_11654</name>
</gene>
<dbReference type="SUPFAM" id="SSF56645">
    <property type="entry name" value="Acyl-CoA dehydrogenase NM domain-like"/>
    <property type="match status" value="1"/>
</dbReference>
<protein>
    <submittedName>
        <fullName evidence="10">Acyl-CoA dehydrogenase</fullName>
    </submittedName>
</protein>
<dbReference type="Gene3D" id="1.20.140.10">
    <property type="entry name" value="Butyryl-CoA Dehydrogenase, subunit A, domain 3"/>
    <property type="match status" value="1"/>
</dbReference>
<dbReference type="Pfam" id="PF00441">
    <property type="entry name" value="Acyl-CoA_dh_1"/>
    <property type="match status" value="1"/>
</dbReference>
<comment type="cofactor">
    <cofactor evidence="1 5">
        <name>FAD</name>
        <dbReference type="ChEBI" id="CHEBI:57692"/>
    </cofactor>
</comment>
<evidence type="ECO:0000256" key="2">
    <source>
        <dbReference type="ARBA" id="ARBA00009347"/>
    </source>
</evidence>
<dbReference type="GO" id="GO:0046359">
    <property type="term" value="P:butyrate catabolic process"/>
    <property type="evidence" value="ECO:0007669"/>
    <property type="project" value="TreeGrafter"/>
</dbReference>
<dbReference type="SUPFAM" id="SSF47203">
    <property type="entry name" value="Acyl-CoA dehydrogenase C-terminal domain-like"/>
    <property type="match status" value="1"/>
</dbReference>
<evidence type="ECO:0000259" key="9">
    <source>
        <dbReference type="Pfam" id="PF02771"/>
    </source>
</evidence>
<name>A0A1I1SJ09_9ACTN</name>